<dbReference type="RefSeq" id="WP_040053376.1">
    <property type="nucleotide sequence ID" value="NZ_FCNV02000002.1"/>
</dbReference>
<evidence type="ECO:0000256" key="1">
    <source>
        <dbReference type="ARBA" id="ARBA00001946"/>
    </source>
</evidence>
<evidence type="ECO:0000313" key="8">
    <source>
        <dbReference type="Proteomes" id="UP000198263"/>
    </source>
</evidence>
<reference evidence="7 8" key="1">
    <citation type="submission" date="2016-01" db="EMBL/GenBank/DDBJ databases">
        <authorList>
            <person name="Peeters C."/>
        </authorList>
    </citation>
    <scope>NUCLEOTIDE SEQUENCE [LARGE SCALE GENOMIC DNA]</scope>
    <source>
        <strain evidence="7">LMG 29315</strain>
    </source>
</reference>
<dbReference type="GO" id="GO:0006107">
    <property type="term" value="P:oxaloacetate metabolic process"/>
    <property type="evidence" value="ECO:0007669"/>
    <property type="project" value="TreeGrafter"/>
</dbReference>
<keyword evidence="3 5" id="KW-0460">Magnesium</keyword>
<gene>
    <name evidence="7" type="ORF">AWB72_01388</name>
</gene>
<dbReference type="PANTHER" id="PTHR32308">
    <property type="entry name" value="LYASE BETA SUBUNIT, PUTATIVE (AFU_ORTHOLOGUE AFUA_4G13030)-RELATED"/>
    <property type="match status" value="1"/>
</dbReference>
<dbReference type="InterPro" id="IPR015813">
    <property type="entry name" value="Pyrv/PenolPyrv_kinase-like_dom"/>
</dbReference>
<feature type="binding site" evidence="4">
    <location>
        <position position="68"/>
    </location>
    <ligand>
        <name>substrate</name>
    </ligand>
</feature>
<protein>
    <submittedName>
        <fullName evidence="7">Aldolase</fullName>
    </submittedName>
</protein>
<dbReference type="EMBL" id="FCNV02000002">
    <property type="protein sequence ID" value="SAL20824.1"/>
    <property type="molecule type" value="Genomic_DNA"/>
</dbReference>
<dbReference type="InterPro" id="IPR011206">
    <property type="entry name" value="Citrate_lyase_beta/mcl1/mcl2"/>
</dbReference>
<dbReference type="GO" id="GO:0000287">
    <property type="term" value="F:magnesium ion binding"/>
    <property type="evidence" value="ECO:0007669"/>
    <property type="project" value="TreeGrafter"/>
</dbReference>
<dbReference type="SUPFAM" id="SSF51621">
    <property type="entry name" value="Phosphoenolpyruvate/pyruvate domain"/>
    <property type="match status" value="1"/>
</dbReference>
<feature type="binding site" evidence="4">
    <location>
        <position position="131"/>
    </location>
    <ligand>
        <name>substrate</name>
    </ligand>
</feature>
<accession>A0A658QTT8</accession>
<evidence type="ECO:0000259" key="6">
    <source>
        <dbReference type="Pfam" id="PF03328"/>
    </source>
</evidence>
<dbReference type="PIRSF" id="PIRSF015582">
    <property type="entry name" value="Cit_lyase_B"/>
    <property type="match status" value="1"/>
</dbReference>
<comment type="caution">
    <text evidence="7">The sequence shown here is derived from an EMBL/GenBank/DDBJ whole genome shotgun (WGS) entry which is preliminary data.</text>
</comment>
<dbReference type="Pfam" id="PF03328">
    <property type="entry name" value="HpcH_HpaI"/>
    <property type="match status" value="1"/>
</dbReference>
<feature type="binding site" evidence="5">
    <location>
        <position position="158"/>
    </location>
    <ligand>
        <name>Mg(2+)</name>
        <dbReference type="ChEBI" id="CHEBI:18420"/>
    </ligand>
</feature>
<name>A0A658QTT8_9BURK</name>
<dbReference type="OrthoDB" id="348111at2"/>
<dbReference type="Gene3D" id="3.20.20.60">
    <property type="entry name" value="Phosphoenolpyruvate-binding domains"/>
    <property type="match status" value="1"/>
</dbReference>
<keyword evidence="8" id="KW-1185">Reference proteome</keyword>
<organism evidence="7 8">
    <name type="scientific">Caballeronia concitans</name>
    <dbReference type="NCBI Taxonomy" id="1777133"/>
    <lineage>
        <taxon>Bacteria</taxon>
        <taxon>Pseudomonadati</taxon>
        <taxon>Pseudomonadota</taxon>
        <taxon>Betaproteobacteria</taxon>
        <taxon>Burkholderiales</taxon>
        <taxon>Burkholderiaceae</taxon>
        <taxon>Caballeronia</taxon>
    </lineage>
</organism>
<dbReference type="InterPro" id="IPR040442">
    <property type="entry name" value="Pyrv_kinase-like_dom_sf"/>
</dbReference>
<comment type="cofactor">
    <cofactor evidence="1">
        <name>Mg(2+)</name>
        <dbReference type="ChEBI" id="CHEBI:18420"/>
    </cofactor>
</comment>
<feature type="domain" description="HpcH/HpaI aldolase/citrate lyase" evidence="6">
    <location>
        <begin position="9"/>
        <end position="227"/>
    </location>
</feature>
<evidence type="ECO:0000256" key="2">
    <source>
        <dbReference type="ARBA" id="ARBA00022723"/>
    </source>
</evidence>
<evidence type="ECO:0000256" key="4">
    <source>
        <dbReference type="PIRSR" id="PIRSR015582-1"/>
    </source>
</evidence>
<sequence length="290" mass="30391">MPNIVRPPRSLLFVPATSPDKVEKALASAADGVIVDLEDAVAVAEKARARESAVILLKDRRATQVYLRVNALTTPFCFDDLQAAASATLDGIILPKAETASELATVDWVLAQWEAKLGKPVGSIAVLPILETARGIAAATEVAQASQRVRQLMFGAVDFALDLDVDLADETGAIAHARFAVALASRQAGLAAPVDSVFTGIRDLDGLRAASTRARAMGFGGKACIHPAQIATINEVFSPNETELTRAREIVAAFDAAEAAGAAAVSVSGVMVDYPVVEKARRILATARSH</sequence>
<dbReference type="InterPro" id="IPR005000">
    <property type="entry name" value="Aldolase/citrate-lyase_domain"/>
</dbReference>
<dbReference type="Proteomes" id="UP000198263">
    <property type="component" value="Unassembled WGS sequence"/>
</dbReference>
<proteinExistence type="predicted"/>
<keyword evidence="2 5" id="KW-0479">Metal-binding</keyword>
<dbReference type="GO" id="GO:0003824">
    <property type="term" value="F:catalytic activity"/>
    <property type="evidence" value="ECO:0007669"/>
    <property type="project" value="InterPro"/>
</dbReference>
<feature type="binding site" evidence="5">
    <location>
        <position position="131"/>
    </location>
    <ligand>
        <name>Mg(2+)</name>
        <dbReference type="ChEBI" id="CHEBI:18420"/>
    </ligand>
</feature>
<dbReference type="PANTHER" id="PTHR32308:SF0">
    <property type="entry name" value="HPCH_HPAI ALDOLASE_CITRATE LYASE DOMAIN-CONTAINING PROTEIN"/>
    <property type="match status" value="1"/>
</dbReference>
<evidence type="ECO:0000256" key="5">
    <source>
        <dbReference type="PIRSR" id="PIRSR015582-2"/>
    </source>
</evidence>
<dbReference type="AlphaFoldDB" id="A0A658QTT8"/>
<evidence type="ECO:0000313" key="7">
    <source>
        <dbReference type="EMBL" id="SAL20824.1"/>
    </source>
</evidence>
<evidence type="ECO:0000256" key="3">
    <source>
        <dbReference type="ARBA" id="ARBA00022842"/>
    </source>
</evidence>